<accession>A0A267GEB2</accession>
<sequence>MSGHYLTILIALTAILAASVEASPAQQQRPHQQPPQVDCWRSAMDQLGCYTCCQRQRLTCLQASPVACGDGSNRVGQRCADLCWERMKYCDFQCGI</sequence>
<organism evidence="2 3">
    <name type="scientific">Macrostomum lignano</name>
    <dbReference type="NCBI Taxonomy" id="282301"/>
    <lineage>
        <taxon>Eukaryota</taxon>
        <taxon>Metazoa</taxon>
        <taxon>Spiralia</taxon>
        <taxon>Lophotrochozoa</taxon>
        <taxon>Platyhelminthes</taxon>
        <taxon>Rhabditophora</taxon>
        <taxon>Macrostomorpha</taxon>
        <taxon>Macrostomida</taxon>
        <taxon>Macrostomidae</taxon>
        <taxon>Macrostomum</taxon>
    </lineage>
</organism>
<dbReference type="EMBL" id="NIVC01000376">
    <property type="protein sequence ID" value="PAA84373.1"/>
    <property type="molecule type" value="Genomic_DNA"/>
</dbReference>
<dbReference type="Proteomes" id="UP000215902">
    <property type="component" value="Unassembled WGS sequence"/>
</dbReference>
<dbReference type="AlphaFoldDB" id="A0A267GEB2"/>
<evidence type="ECO:0000256" key="1">
    <source>
        <dbReference type="SAM" id="SignalP"/>
    </source>
</evidence>
<name>A0A267GEB2_9PLAT</name>
<protein>
    <submittedName>
        <fullName evidence="2">Uncharacterized protein</fullName>
    </submittedName>
</protein>
<feature type="chain" id="PRO_5012695605" evidence="1">
    <location>
        <begin position="23"/>
        <end position="96"/>
    </location>
</feature>
<evidence type="ECO:0000313" key="3">
    <source>
        <dbReference type="Proteomes" id="UP000215902"/>
    </source>
</evidence>
<keyword evidence="3" id="KW-1185">Reference proteome</keyword>
<comment type="caution">
    <text evidence="2">The sequence shown here is derived from an EMBL/GenBank/DDBJ whole genome shotgun (WGS) entry which is preliminary data.</text>
</comment>
<keyword evidence="1" id="KW-0732">Signal</keyword>
<reference evidence="2 3" key="1">
    <citation type="submission" date="2017-06" db="EMBL/GenBank/DDBJ databases">
        <title>A platform for efficient transgenesis in Macrostomum lignano, a flatworm model organism for stem cell research.</title>
        <authorList>
            <person name="Berezikov E."/>
        </authorList>
    </citation>
    <scope>NUCLEOTIDE SEQUENCE [LARGE SCALE GENOMIC DNA]</scope>
    <source>
        <strain evidence="2">DV1</strain>
        <tissue evidence="2">Whole organism</tissue>
    </source>
</reference>
<proteinExistence type="predicted"/>
<feature type="signal peptide" evidence="1">
    <location>
        <begin position="1"/>
        <end position="22"/>
    </location>
</feature>
<gene>
    <name evidence="2" type="ORF">BOX15_Mlig017896g2</name>
</gene>
<evidence type="ECO:0000313" key="2">
    <source>
        <dbReference type="EMBL" id="PAA84373.1"/>
    </source>
</evidence>